<sequence length="270" mass="30549">MRFDKKRLAHIVFESDDPVSKKFDIILLIAILGSVLIAILDSVKDLHQAYGRIFYVLEWVVTALFTIEYGLRVWLSRRKLGYVFSFFGIVDLLAVLPTYLSIFILNTQLLVVVRALRFLRVLRVLKLGRYLRESQILAQALYNSRLKIMIFLGAVVTIILVMGTVMFLIEGPESGFTNIPMSMYWAIVTLTTVGYGDISPITPLGKMVASMIMLLGYAIIAVPTGIVTSEITVASRKREEELFSKRVCPTCHAERHDADAYHCKYCGTRL</sequence>
<keyword evidence="7" id="KW-0630">Potassium</keyword>
<dbReference type="PANTHER" id="PTHR11537">
    <property type="entry name" value="VOLTAGE-GATED POTASSIUM CHANNEL"/>
    <property type="match status" value="1"/>
</dbReference>
<dbReference type="PANTHER" id="PTHR11537:SF254">
    <property type="entry name" value="POTASSIUM VOLTAGE-GATED CHANNEL PROTEIN SHAB"/>
    <property type="match status" value="1"/>
</dbReference>
<dbReference type="RefSeq" id="WP_290247809.1">
    <property type="nucleotide sequence ID" value="NZ_JAUFQT010000001.1"/>
</dbReference>
<evidence type="ECO:0000256" key="1">
    <source>
        <dbReference type="ARBA" id="ARBA00004141"/>
    </source>
</evidence>
<accession>A0ABV5J8J3</accession>
<keyword evidence="8 12" id="KW-1133">Transmembrane helix</keyword>
<keyword evidence="15" id="KW-1185">Reference proteome</keyword>
<dbReference type="Proteomes" id="UP001589654">
    <property type="component" value="Unassembled WGS sequence"/>
</dbReference>
<dbReference type="InterPro" id="IPR028325">
    <property type="entry name" value="VG_K_chnl"/>
</dbReference>
<comment type="subcellular location">
    <subcellularLocation>
        <location evidence="1">Membrane</location>
        <topology evidence="1">Multi-pass membrane protein</topology>
    </subcellularLocation>
</comment>
<dbReference type="InterPro" id="IPR027359">
    <property type="entry name" value="Volt_channel_dom_sf"/>
</dbReference>
<comment type="caution">
    <text evidence="14">The sequence shown here is derived from an EMBL/GenBank/DDBJ whole genome shotgun (WGS) entry which is preliminary data.</text>
</comment>
<dbReference type="SUPFAM" id="SSF81324">
    <property type="entry name" value="Voltage-gated potassium channels"/>
    <property type="match status" value="1"/>
</dbReference>
<keyword evidence="3" id="KW-0633">Potassium transport</keyword>
<feature type="transmembrane region" description="Helical" evidence="12">
    <location>
        <begin position="175"/>
        <end position="195"/>
    </location>
</feature>
<keyword evidence="4 12" id="KW-0812">Transmembrane</keyword>
<dbReference type="Gene3D" id="1.20.120.350">
    <property type="entry name" value="Voltage-gated potassium channels. Chain C"/>
    <property type="match status" value="1"/>
</dbReference>
<keyword evidence="2" id="KW-0813">Transport</keyword>
<keyword evidence="10 12" id="KW-0472">Membrane</keyword>
<evidence type="ECO:0000256" key="7">
    <source>
        <dbReference type="ARBA" id="ARBA00022958"/>
    </source>
</evidence>
<dbReference type="EMBL" id="JBHMEW010000066">
    <property type="protein sequence ID" value="MFB9213158.1"/>
    <property type="molecule type" value="Genomic_DNA"/>
</dbReference>
<keyword evidence="9" id="KW-0406">Ion transport</keyword>
<feature type="transmembrane region" description="Helical" evidence="12">
    <location>
        <begin position="146"/>
        <end position="169"/>
    </location>
</feature>
<protein>
    <submittedName>
        <fullName evidence="14">Ion transporter</fullName>
    </submittedName>
</protein>
<keyword evidence="11" id="KW-0407">Ion channel</keyword>
<evidence type="ECO:0000256" key="3">
    <source>
        <dbReference type="ARBA" id="ARBA00022538"/>
    </source>
</evidence>
<evidence type="ECO:0000256" key="5">
    <source>
        <dbReference type="ARBA" id="ARBA00022826"/>
    </source>
</evidence>
<gene>
    <name evidence="14" type="ORF">ACFFUR_15175</name>
</gene>
<evidence type="ECO:0000256" key="10">
    <source>
        <dbReference type="ARBA" id="ARBA00023136"/>
    </source>
</evidence>
<evidence type="ECO:0000313" key="15">
    <source>
        <dbReference type="Proteomes" id="UP001589654"/>
    </source>
</evidence>
<feature type="transmembrane region" description="Helical" evidence="12">
    <location>
        <begin position="83"/>
        <end position="102"/>
    </location>
</feature>
<feature type="transmembrane region" description="Helical" evidence="12">
    <location>
        <begin position="52"/>
        <end position="71"/>
    </location>
</feature>
<feature type="transmembrane region" description="Helical" evidence="12">
    <location>
        <begin position="23"/>
        <end position="40"/>
    </location>
</feature>
<evidence type="ECO:0000256" key="9">
    <source>
        <dbReference type="ARBA" id="ARBA00023065"/>
    </source>
</evidence>
<evidence type="ECO:0000256" key="2">
    <source>
        <dbReference type="ARBA" id="ARBA00022448"/>
    </source>
</evidence>
<keyword evidence="6" id="KW-0851">Voltage-gated channel</keyword>
<keyword evidence="5" id="KW-0631">Potassium channel</keyword>
<dbReference type="PRINTS" id="PR00169">
    <property type="entry name" value="KCHANNEL"/>
</dbReference>
<proteinExistence type="predicted"/>
<evidence type="ECO:0000256" key="12">
    <source>
        <dbReference type="SAM" id="Phobius"/>
    </source>
</evidence>
<reference evidence="14 15" key="1">
    <citation type="submission" date="2024-09" db="EMBL/GenBank/DDBJ databases">
        <authorList>
            <person name="Sun Q."/>
            <person name="Mori K."/>
        </authorList>
    </citation>
    <scope>NUCLEOTIDE SEQUENCE [LARGE SCALE GENOMIC DNA]</scope>
    <source>
        <strain evidence="14 15">CECT 7682</strain>
    </source>
</reference>
<feature type="transmembrane region" description="Helical" evidence="12">
    <location>
        <begin position="207"/>
        <end position="227"/>
    </location>
</feature>
<feature type="domain" description="Ion transport" evidence="13">
    <location>
        <begin position="22"/>
        <end position="237"/>
    </location>
</feature>
<dbReference type="Gene3D" id="1.10.287.70">
    <property type="match status" value="1"/>
</dbReference>
<evidence type="ECO:0000256" key="8">
    <source>
        <dbReference type="ARBA" id="ARBA00022989"/>
    </source>
</evidence>
<evidence type="ECO:0000313" key="14">
    <source>
        <dbReference type="EMBL" id="MFB9213158.1"/>
    </source>
</evidence>
<evidence type="ECO:0000256" key="4">
    <source>
        <dbReference type="ARBA" id="ARBA00022692"/>
    </source>
</evidence>
<evidence type="ECO:0000259" key="13">
    <source>
        <dbReference type="Pfam" id="PF00520"/>
    </source>
</evidence>
<evidence type="ECO:0000256" key="11">
    <source>
        <dbReference type="ARBA" id="ARBA00023303"/>
    </source>
</evidence>
<organism evidence="14 15">
    <name type="scientific">Echinicola jeungdonensis</name>
    <dbReference type="NCBI Taxonomy" id="709343"/>
    <lineage>
        <taxon>Bacteria</taxon>
        <taxon>Pseudomonadati</taxon>
        <taxon>Bacteroidota</taxon>
        <taxon>Cytophagia</taxon>
        <taxon>Cytophagales</taxon>
        <taxon>Cyclobacteriaceae</taxon>
        <taxon>Echinicola</taxon>
    </lineage>
</organism>
<dbReference type="InterPro" id="IPR005821">
    <property type="entry name" value="Ion_trans_dom"/>
</dbReference>
<evidence type="ECO:0000256" key="6">
    <source>
        <dbReference type="ARBA" id="ARBA00022882"/>
    </source>
</evidence>
<name>A0ABV5J8J3_9BACT</name>
<dbReference type="Pfam" id="PF00520">
    <property type="entry name" value="Ion_trans"/>
    <property type="match status" value="1"/>
</dbReference>